<keyword evidence="2 12" id="KW-0004">4Fe-4S</keyword>
<keyword evidence="4 12" id="KW-0479">Metal-binding</keyword>
<proteinExistence type="inferred from homology"/>
<comment type="pathway">
    <text evidence="12">Cofactor biosynthesis; molybdopterin biosynthesis.</text>
</comment>
<dbReference type="SFLD" id="SFLDS00029">
    <property type="entry name" value="Radical_SAM"/>
    <property type="match status" value="1"/>
</dbReference>
<keyword evidence="15" id="KW-1185">Reference proteome</keyword>
<dbReference type="HAMAP" id="MF_01225_B">
    <property type="entry name" value="MoaA_B"/>
    <property type="match status" value="1"/>
</dbReference>
<comment type="caution">
    <text evidence="14">The sequence shown here is derived from an EMBL/GenBank/DDBJ whole genome shotgun (WGS) entry which is preliminary data.</text>
</comment>
<dbReference type="SFLD" id="SFLDG01383">
    <property type="entry name" value="cyclic_pyranopterin_phosphate"/>
    <property type="match status" value="1"/>
</dbReference>
<gene>
    <name evidence="12 14" type="primary">moaA</name>
    <name evidence="14" type="ORF">RFV38_00870</name>
</gene>
<comment type="function">
    <text evidence="12">Catalyzes the cyclization of GTP to (8S)-3',8-cyclo-7,8-dihydroguanosine 5'-triphosphate.</text>
</comment>
<feature type="binding site" evidence="12">
    <location>
        <position position="24"/>
    </location>
    <ligand>
        <name>[4Fe-4S] cluster</name>
        <dbReference type="ChEBI" id="CHEBI:49883"/>
        <label>1</label>
        <note>4Fe-4S-S-AdoMet</note>
    </ligand>
</feature>
<keyword evidence="10 12" id="KW-0456">Lyase</keyword>
<dbReference type="CDD" id="cd01335">
    <property type="entry name" value="Radical_SAM"/>
    <property type="match status" value="1"/>
</dbReference>
<dbReference type="RefSeq" id="WP_320312475.1">
    <property type="nucleotide sequence ID" value="NZ_JAVIKH010000001.1"/>
</dbReference>
<feature type="binding site" evidence="12">
    <location>
        <position position="189"/>
    </location>
    <ligand>
        <name>S-adenosyl-L-methionine</name>
        <dbReference type="ChEBI" id="CHEBI:59789"/>
    </ligand>
</feature>
<evidence type="ECO:0000259" key="13">
    <source>
        <dbReference type="PROSITE" id="PS51918"/>
    </source>
</evidence>
<reference evidence="15" key="1">
    <citation type="submission" date="2023-07" db="EMBL/GenBank/DDBJ databases">
        <authorList>
            <person name="Colorado M.A."/>
            <person name="Villamil L.M."/>
            <person name="Melo J.F."/>
            <person name="Rodriguez J.A."/>
            <person name="Ruiz R.Y."/>
        </authorList>
    </citation>
    <scope>NUCLEOTIDE SEQUENCE [LARGE SCALE GENOMIC DNA]</scope>
    <source>
        <strain evidence="15">C33</strain>
    </source>
</reference>
<comment type="catalytic activity">
    <reaction evidence="11 12">
        <text>GTP + AH2 + S-adenosyl-L-methionine = (8S)-3',8-cyclo-7,8-dihydroguanosine 5'-triphosphate + 5'-deoxyadenosine + L-methionine + A + H(+)</text>
        <dbReference type="Rhea" id="RHEA:49576"/>
        <dbReference type="ChEBI" id="CHEBI:13193"/>
        <dbReference type="ChEBI" id="CHEBI:15378"/>
        <dbReference type="ChEBI" id="CHEBI:17319"/>
        <dbReference type="ChEBI" id="CHEBI:17499"/>
        <dbReference type="ChEBI" id="CHEBI:37565"/>
        <dbReference type="ChEBI" id="CHEBI:57844"/>
        <dbReference type="ChEBI" id="CHEBI:59789"/>
        <dbReference type="ChEBI" id="CHEBI:131766"/>
        <dbReference type="EC" id="4.1.99.22"/>
    </reaction>
</comment>
<dbReference type="PROSITE" id="PS01305">
    <property type="entry name" value="MOAA_NIFB_PQQE"/>
    <property type="match status" value="1"/>
</dbReference>
<feature type="binding site" evidence="12">
    <location>
        <position position="118"/>
    </location>
    <ligand>
        <name>S-adenosyl-L-methionine</name>
        <dbReference type="ChEBI" id="CHEBI:59789"/>
    </ligand>
</feature>
<dbReference type="InterPro" id="IPR040064">
    <property type="entry name" value="MoaA-like"/>
</dbReference>
<feature type="binding site" evidence="12">
    <location>
        <position position="27"/>
    </location>
    <ligand>
        <name>[4Fe-4S] cluster</name>
        <dbReference type="ChEBI" id="CHEBI:49883"/>
        <label>1</label>
        <note>4Fe-4S-S-AdoMet</note>
    </ligand>
</feature>
<evidence type="ECO:0000256" key="6">
    <source>
        <dbReference type="ARBA" id="ARBA00023004"/>
    </source>
</evidence>
<feature type="binding site" evidence="12">
    <location>
        <position position="67"/>
    </location>
    <ligand>
        <name>S-adenosyl-L-methionine</name>
        <dbReference type="ChEBI" id="CHEBI:59789"/>
    </ligand>
</feature>
<dbReference type="SUPFAM" id="SSF102114">
    <property type="entry name" value="Radical SAM enzymes"/>
    <property type="match status" value="1"/>
</dbReference>
<evidence type="ECO:0000256" key="5">
    <source>
        <dbReference type="ARBA" id="ARBA00022741"/>
    </source>
</evidence>
<dbReference type="CDD" id="cd21117">
    <property type="entry name" value="Twitch_MoaA"/>
    <property type="match status" value="1"/>
</dbReference>
<sequence length="326" mass="37640">MFDKNKRRINYLRISVTDHCNLRCQYCLPEKNKDFYNSKDLLNSDQIEKIVRAFSMIGIKKVRITGGEPLVRKDFNEILMKINHIDKIEKIALTTNGVNLLENLDTFKKNGLKRINISLDSLNASKYNEITRGGDFNKIFTTIKEAISKNFERIRLNVVIMKDINDDEILDFVNLTKDLNISVRFIEVMPIGEGKKFLPIKNSEILNLIKKHYYLEKCRNLSTDGPASYYKVQNFLGEIGFISPLSNNFCENCNRVRVTSNGFLKLCLHYNDGIDLLHYLNNDTSVEKLASIIEDAIYNKKPKQHKMNENLNLDNIESKGMNKIGG</sequence>
<dbReference type="InterPro" id="IPR013785">
    <property type="entry name" value="Aldolase_TIM"/>
</dbReference>
<comment type="cofactor">
    <cofactor evidence="12">
        <name>[4Fe-4S] cluster</name>
        <dbReference type="ChEBI" id="CHEBI:49883"/>
    </cofactor>
    <text evidence="12">Binds 2 [4Fe-4S] clusters. Binds 1 [4Fe-4S] cluster coordinated with 3 cysteines and an exchangeable S-adenosyl-L-methionine and 1 [4Fe-4S] cluster coordinated with 3 cysteines and the GTP-derived substrate.</text>
</comment>
<evidence type="ECO:0000256" key="1">
    <source>
        <dbReference type="ARBA" id="ARBA00012167"/>
    </source>
</evidence>
<keyword evidence="9 12" id="KW-0501">Molybdenum cofactor biosynthesis</keyword>
<evidence type="ECO:0000313" key="15">
    <source>
        <dbReference type="Proteomes" id="UP001279681"/>
    </source>
</evidence>
<feature type="binding site" evidence="12">
    <location>
        <position position="26"/>
    </location>
    <ligand>
        <name>S-adenosyl-L-methionine</name>
        <dbReference type="ChEBI" id="CHEBI:59789"/>
    </ligand>
</feature>
<dbReference type="InterPro" id="IPR058240">
    <property type="entry name" value="rSAM_sf"/>
</dbReference>
<comment type="similarity">
    <text evidence="12">Belongs to the radical SAM superfamily. MoaA family.</text>
</comment>
<dbReference type="NCBIfam" id="NF001199">
    <property type="entry name" value="PRK00164.2-1"/>
    <property type="match status" value="1"/>
</dbReference>
<feature type="binding site" evidence="12">
    <location>
        <position position="94"/>
    </location>
    <ligand>
        <name>GTP</name>
        <dbReference type="ChEBI" id="CHEBI:37565"/>
    </ligand>
</feature>
<dbReference type="SFLD" id="SFLDG01386">
    <property type="entry name" value="main_SPASM_domain-containing"/>
    <property type="match status" value="1"/>
</dbReference>
<dbReference type="InterPro" id="IPR013483">
    <property type="entry name" value="MoaA"/>
</dbReference>
<feature type="binding site" evidence="12">
    <location>
        <position position="267"/>
    </location>
    <ligand>
        <name>[4Fe-4S] cluster</name>
        <dbReference type="ChEBI" id="CHEBI:49883"/>
        <label>2</label>
        <note>4Fe-4S-substrate</note>
    </ligand>
</feature>
<feature type="binding site" evidence="12">
    <location>
        <position position="20"/>
    </location>
    <ligand>
        <name>[4Fe-4S] cluster</name>
        <dbReference type="ChEBI" id="CHEBI:49883"/>
        <label>1</label>
        <note>4Fe-4S-S-AdoMet</note>
    </ligand>
</feature>
<dbReference type="InterPro" id="IPR007197">
    <property type="entry name" value="rSAM"/>
</dbReference>
<dbReference type="InterPro" id="IPR010505">
    <property type="entry name" value="MoaA_twitch"/>
</dbReference>
<dbReference type="Pfam" id="PF04055">
    <property type="entry name" value="Radical_SAM"/>
    <property type="match status" value="1"/>
</dbReference>
<name>A0ABU4W982_9FUSO</name>
<comment type="caution">
    <text evidence="12">Lacks conserved residue(s) required for the propagation of feature annotation.</text>
</comment>
<dbReference type="EMBL" id="JAVIKH010000001">
    <property type="protein sequence ID" value="MDX8335063.1"/>
    <property type="molecule type" value="Genomic_DNA"/>
</dbReference>
<dbReference type="PANTHER" id="PTHR22960:SF0">
    <property type="entry name" value="MOLYBDENUM COFACTOR BIOSYNTHESIS PROTEIN 1"/>
    <property type="match status" value="1"/>
</dbReference>
<keyword evidence="5 12" id="KW-0547">Nucleotide-binding</keyword>
<evidence type="ECO:0000256" key="10">
    <source>
        <dbReference type="ARBA" id="ARBA00023239"/>
    </source>
</evidence>
<evidence type="ECO:0000256" key="12">
    <source>
        <dbReference type="HAMAP-Rule" id="MF_01225"/>
    </source>
</evidence>
<keyword evidence="7 12" id="KW-0411">Iron-sulfur</keyword>
<keyword evidence="6 12" id="KW-0408">Iron</keyword>
<dbReference type="Proteomes" id="UP001279681">
    <property type="component" value="Unassembled WGS sequence"/>
</dbReference>
<feature type="binding site" evidence="12">
    <location>
        <position position="13"/>
    </location>
    <ligand>
        <name>GTP</name>
        <dbReference type="ChEBI" id="CHEBI:37565"/>
    </ligand>
</feature>
<evidence type="ECO:0000256" key="11">
    <source>
        <dbReference type="ARBA" id="ARBA00048697"/>
    </source>
</evidence>
<comment type="subunit">
    <text evidence="12">Monomer and homodimer.</text>
</comment>
<evidence type="ECO:0000256" key="9">
    <source>
        <dbReference type="ARBA" id="ARBA00023150"/>
    </source>
</evidence>
<accession>A0ABU4W982</accession>
<dbReference type="NCBIfam" id="TIGR02666">
    <property type="entry name" value="moaA"/>
    <property type="match status" value="1"/>
</dbReference>
<dbReference type="PANTHER" id="PTHR22960">
    <property type="entry name" value="MOLYBDOPTERIN COFACTOR SYNTHESIS PROTEIN A"/>
    <property type="match status" value="1"/>
</dbReference>
<dbReference type="Pfam" id="PF06463">
    <property type="entry name" value="Mob_synth_C"/>
    <property type="match status" value="1"/>
</dbReference>
<evidence type="ECO:0000256" key="7">
    <source>
        <dbReference type="ARBA" id="ARBA00023014"/>
    </source>
</evidence>
<evidence type="ECO:0000256" key="3">
    <source>
        <dbReference type="ARBA" id="ARBA00022691"/>
    </source>
</evidence>
<feature type="binding site" evidence="12">
    <location>
        <position position="63"/>
    </location>
    <ligand>
        <name>GTP</name>
        <dbReference type="ChEBI" id="CHEBI:37565"/>
    </ligand>
</feature>
<evidence type="ECO:0000256" key="8">
    <source>
        <dbReference type="ARBA" id="ARBA00023134"/>
    </source>
</evidence>
<dbReference type="GO" id="GO:0061798">
    <property type="term" value="F:GTP 3',8'-cyclase activity"/>
    <property type="evidence" value="ECO:0007669"/>
    <property type="project" value="UniProtKB-EC"/>
</dbReference>
<organism evidence="14 15">
    <name type="scientific">Candidatus Cetobacterium colombiensis</name>
    <dbReference type="NCBI Taxonomy" id="3073100"/>
    <lineage>
        <taxon>Bacteria</taxon>
        <taxon>Fusobacteriati</taxon>
        <taxon>Fusobacteriota</taxon>
        <taxon>Fusobacteriia</taxon>
        <taxon>Fusobacteriales</taxon>
        <taxon>Fusobacteriaceae</taxon>
        <taxon>Cetobacterium</taxon>
    </lineage>
</organism>
<keyword evidence="3 12" id="KW-0949">S-adenosyl-L-methionine</keyword>
<evidence type="ECO:0000256" key="4">
    <source>
        <dbReference type="ARBA" id="ARBA00022723"/>
    </source>
</evidence>
<feature type="binding site" evidence="12">
    <location>
        <position position="253"/>
    </location>
    <ligand>
        <name>[4Fe-4S] cluster</name>
        <dbReference type="ChEBI" id="CHEBI:49883"/>
        <label>2</label>
        <note>4Fe-4S-substrate</note>
    </ligand>
</feature>
<feature type="binding site" evidence="12">
    <location>
        <begin position="255"/>
        <end position="257"/>
    </location>
    <ligand>
        <name>GTP</name>
        <dbReference type="ChEBI" id="CHEBI:37565"/>
    </ligand>
</feature>
<dbReference type="SFLD" id="SFLDG01067">
    <property type="entry name" value="SPASM/twitch_domain_containing"/>
    <property type="match status" value="1"/>
</dbReference>
<dbReference type="PROSITE" id="PS51918">
    <property type="entry name" value="RADICAL_SAM"/>
    <property type="match status" value="1"/>
</dbReference>
<feature type="domain" description="Radical SAM core" evidence="13">
    <location>
        <begin position="4"/>
        <end position="224"/>
    </location>
</feature>
<protein>
    <recommendedName>
        <fullName evidence="1 12">GTP 3',8-cyclase</fullName>
        <ecNumber evidence="1 12">4.1.99.22</ecNumber>
    </recommendedName>
    <alternativeName>
        <fullName evidence="12">Molybdenum cofactor biosynthesis protein A</fullName>
    </alternativeName>
</protein>
<dbReference type="SMART" id="SM00729">
    <property type="entry name" value="Elp3"/>
    <property type="match status" value="1"/>
</dbReference>
<dbReference type="InterPro" id="IPR006638">
    <property type="entry name" value="Elp3/MiaA/NifB-like_rSAM"/>
</dbReference>
<feature type="binding site" evidence="12">
    <location>
        <position position="250"/>
    </location>
    <ligand>
        <name>[4Fe-4S] cluster</name>
        <dbReference type="ChEBI" id="CHEBI:49883"/>
        <label>2</label>
        <note>4Fe-4S-substrate</note>
    </ligand>
</feature>
<dbReference type="InterPro" id="IPR000385">
    <property type="entry name" value="MoaA_NifB_PqqE_Fe-S-bd_CS"/>
</dbReference>
<evidence type="ECO:0000256" key="2">
    <source>
        <dbReference type="ARBA" id="ARBA00022485"/>
    </source>
</evidence>
<dbReference type="InterPro" id="IPR050105">
    <property type="entry name" value="MoCo_biosynth_MoaA/MoaC"/>
</dbReference>
<keyword evidence="8 12" id="KW-0342">GTP-binding</keyword>
<dbReference type="Gene3D" id="3.20.20.70">
    <property type="entry name" value="Aldolase class I"/>
    <property type="match status" value="1"/>
</dbReference>
<evidence type="ECO:0000313" key="14">
    <source>
        <dbReference type="EMBL" id="MDX8335063.1"/>
    </source>
</evidence>
<dbReference type="EC" id="4.1.99.22" evidence="1 12"/>